<dbReference type="RefSeq" id="WP_132314044.1">
    <property type="nucleotide sequence ID" value="NZ_SMAR01000047.1"/>
</dbReference>
<dbReference type="EMBL" id="SMAR01000047">
    <property type="protein sequence ID" value="TCT30118.1"/>
    <property type="molecule type" value="Genomic_DNA"/>
</dbReference>
<gene>
    <name evidence="2" type="ORF">EDC90_10479</name>
</gene>
<keyword evidence="3" id="KW-1185">Reference proteome</keyword>
<dbReference type="Proteomes" id="UP000295097">
    <property type="component" value="Unassembled WGS sequence"/>
</dbReference>
<dbReference type="OrthoDB" id="9148542at2"/>
<dbReference type="Pfam" id="PF13289">
    <property type="entry name" value="SIR2_2"/>
    <property type="match status" value="1"/>
</dbReference>
<sequence>MSTAPKAATISLTETLALLDRDFAAFANGVADARYAFWLGSGISFSRFPGLKQIVVKALEFLRTRVGSVPDTCPFHAGLVRAFGIANLSAGERASIDLSAPVEDWPVVDLLRDRLSGQYAAFLNIDIDGEPLDLMVWEAVDVAATYADSTVLPDAEHYAIAALVREGLVTELPSANWDGLIEKAMGELTGEPNGLKVCVRSEDLQAPDQKATLIKFHGCAIRASEDEATYRPYLVGAQRQIDGWETNPRTQGLAQYLISVAITKPTLMLGFSAQDANIRKVFGLAAATQNWAWPGELPAYVMAEDSIGEAQTALLGNVYRDQFAGDDRAAIKSSAHLQAFAKPLLPALLLWALAAKLRRLARLGSFGLSEEMATWVDDGIQSFRNRIAATDDGDHLGFVLSLVSGLSRSKRIFLSGKSEIGATRYEPLTPIPLNQMNQDLESETNGLPEGALIIAALAQGAEAGNWSLESPQAPDTTNGTVEVTKGTRTDRVFVLGRPEAELALFDSEAVLEEDEDVILIHAGPIHERLPRSPSRAPGRTARSPGPRRLSMASLIAMGGTPGELMDRLKLEASL</sequence>
<proteinExistence type="predicted"/>
<dbReference type="AlphaFoldDB" id="A0A4R3NKX3"/>
<feature type="region of interest" description="Disordered" evidence="1">
    <location>
        <begin position="527"/>
        <end position="548"/>
    </location>
</feature>
<organism evidence="2 3">
    <name type="scientific">Martelella mediterranea</name>
    <dbReference type="NCBI Taxonomy" id="293089"/>
    <lineage>
        <taxon>Bacteria</taxon>
        <taxon>Pseudomonadati</taxon>
        <taxon>Pseudomonadota</taxon>
        <taxon>Alphaproteobacteria</taxon>
        <taxon>Hyphomicrobiales</taxon>
        <taxon>Aurantimonadaceae</taxon>
        <taxon>Martelella</taxon>
    </lineage>
</organism>
<protein>
    <submittedName>
        <fullName evidence="2">SIR2-like protein</fullName>
    </submittedName>
</protein>
<comment type="caution">
    <text evidence="2">The sequence shown here is derived from an EMBL/GenBank/DDBJ whole genome shotgun (WGS) entry which is preliminary data.</text>
</comment>
<reference evidence="2 3" key="1">
    <citation type="submission" date="2019-03" db="EMBL/GenBank/DDBJ databases">
        <title>Freshwater and sediment microbial communities from various areas in North America, analyzing microbe dynamics in response to fracking.</title>
        <authorList>
            <person name="Lamendella R."/>
        </authorList>
    </citation>
    <scope>NUCLEOTIDE SEQUENCE [LARGE SCALE GENOMIC DNA]</scope>
    <source>
        <strain evidence="2 3">175.2</strain>
    </source>
</reference>
<evidence type="ECO:0000256" key="1">
    <source>
        <dbReference type="SAM" id="MobiDB-lite"/>
    </source>
</evidence>
<accession>A0A4R3NKX3</accession>
<evidence type="ECO:0000313" key="2">
    <source>
        <dbReference type="EMBL" id="TCT30118.1"/>
    </source>
</evidence>
<name>A0A4R3NKX3_9HYPH</name>
<evidence type="ECO:0000313" key="3">
    <source>
        <dbReference type="Proteomes" id="UP000295097"/>
    </source>
</evidence>